<keyword evidence="4" id="KW-1003">Cell membrane</keyword>
<gene>
    <name evidence="11" type="primary">gspJ</name>
    <name evidence="11" type="ORF">F3168_04860</name>
</gene>
<evidence type="ECO:0000256" key="9">
    <source>
        <dbReference type="ARBA" id="ARBA00023136"/>
    </source>
</evidence>
<keyword evidence="5" id="KW-0488">Methylation</keyword>
<dbReference type="Gene3D" id="2.10.70.20">
    <property type="entry name" value="gspk-gspi-gspj complex like domains"/>
    <property type="match status" value="1"/>
</dbReference>
<dbReference type="InterPro" id="IPR051621">
    <property type="entry name" value="T2SS_protein_J"/>
</dbReference>
<reference evidence="11 12" key="1">
    <citation type="submission" date="2019-09" db="EMBL/GenBank/DDBJ databases">
        <title>Polymorphobacter sp. isolated from a lake in China.</title>
        <authorList>
            <person name="Liu Z."/>
        </authorList>
    </citation>
    <scope>NUCLEOTIDE SEQUENCE [LARGE SCALE GENOMIC DNA]</scope>
    <source>
        <strain evidence="11 12">D40P</strain>
    </source>
</reference>
<dbReference type="EMBL" id="WIOL01000001">
    <property type="protein sequence ID" value="MQT16590.1"/>
    <property type="molecule type" value="Genomic_DNA"/>
</dbReference>
<evidence type="ECO:0000256" key="5">
    <source>
        <dbReference type="ARBA" id="ARBA00022481"/>
    </source>
</evidence>
<evidence type="ECO:0000256" key="10">
    <source>
        <dbReference type="SAM" id="Phobius"/>
    </source>
</evidence>
<dbReference type="NCBIfam" id="TIGR02532">
    <property type="entry name" value="IV_pilin_GFxxxE"/>
    <property type="match status" value="1"/>
</dbReference>
<evidence type="ECO:0000256" key="7">
    <source>
        <dbReference type="ARBA" id="ARBA00022692"/>
    </source>
</evidence>
<keyword evidence="12" id="KW-1185">Reference proteome</keyword>
<dbReference type="NCBIfam" id="TIGR01711">
    <property type="entry name" value="gspJ"/>
    <property type="match status" value="1"/>
</dbReference>
<dbReference type="InterPro" id="IPR012902">
    <property type="entry name" value="N_methyl_site"/>
</dbReference>
<dbReference type="AlphaFoldDB" id="A0A7C9GPC0"/>
<evidence type="ECO:0000256" key="4">
    <source>
        <dbReference type="ARBA" id="ARBA00022475"/>
    </source>
</evidence>
<evidence type="ECO:0000256" key="8">
    <source>
        <dbReference type="ARBA" id="ARBA00022989"/>
    </source>
</evidence>
<comment type="caution">
    <text evidence="11">The sequence shown here is derived from an EMBL/GenBank/DDBJ whole genome shotgun (WGS) entry which is preliminary data.</text>
</comment>
<dbReference type="GO" id="GO:0005886">
    <property type="term" value="C:plasma membrane"/>
    <property type="evidence" value="ECO:0007669"/>
    <property type="project" value="UniProtKB-SubCell"/>
</dbReference>
<comment type="similarity">
    <text evidence="2">Belongs to the GSP J family.</text>
</comment>
<organism evidence="11 12">
    <name type="scientific">Sandarakinorhabdus fusca</name>
    <dbReference type="NCBI Taxonomy" id="1439888"/>
    <lineage>
        <taxon>Bacteria</taxon>
        <taxon>Pseudomonadati</taxon>
        <taxon>Pseudomonadota</taxon>
        <taxon>Alphaproteobacteria</taxon>
        <taxon>Sphingomonadales</taxon>
        <taxon>Sphingosinicellaceae</taxon>
        <taxon>Sandarakinorhabdus</taxon>
    </lineage>
</organism>
<dbReference type="Pfam" id="PF11612">
    <property type="entry name" value="T2SSJ"/>
    <property type="match status" value="1"/>
</dbReference>
<evidence type="ECO:0000256" key="3">
    <source>
        <dbReference type="ARBA" id="ARBA00021539"/>
    </source>
</evidence>
<name>A0A7C9GPC0_9SPHN</name>
<evidence type="ECO:0000313" key="12">
    <source>
        <dbReference type="Proteomes" id="UP000481327"/>
    </source>
</evidence>
<dbReference type="Gene3D" id="3.10.610.10">
    <property type="entry name" value="GSPII I/J protein-like"/>
    <property type="match status" value="1"/>
</dbReference>
<dbReference type="GO" id="GO:0015628">
    <property type="term" value="P:protein secretion by the type II secretion system"/>
    <property type="evidence" value="ECO:0007669"/>
    <property type="project" value="InterPro"/>
</dbReference>
<sequence length="194" mass="20638">MRTAGFTLVEMLIALSIFALLSIGGVSLLSFSIDSRQRTTERLDSLASVVRTRSLLTADLAQATPRTWRDESGLRRPAFAGNSGEAALQLVRGGWANDGAAPRSSLQRVAYRLDGDRLVRTAAPMVDGTAESPPAVLLTGVTSLKMRFHAGGEWRDDWQPVTDDALPDAVEVTVASAAIPPLRQVFLVGPGPAA</sequence>
<keyword evidence="9 10" id="KW-0472">Membrane</keyword>
<protein>
    <recommendedName>
        <fullName evidence="3">Type II secretion system protein J</fullName>
    </recommendedName>
</protein>
<evidence type="ECO:0000256" key="1">
    <source>
        <dbReference type="ARBA" id="ARBA00004377"/>
    </source>
</evidence>
<evidence type="ECO:0000256" key="2">
    <source>
        <dbReference type="ARBA" id="ARBA00011084"/>
    </source>
</evidence>
<feature type="transmembrane region" description="Helical" evidence="10">
    <location>
        <begin position="12"/>
        <end position="33"/>
    </location>
</feature>
<keyword evidence="7 10" id="KW-0812">Transmembrane</keyword>
<dbReference type="PANTHER" id="PTHR39583">
    <property type="entry name" value="TYPE II SECRETION SYSTEM PROTEIN J-RELATED"/>
    <property type="match status" value="1"/>
</dbReference>
<keyword evidence="6" id="KW-0997">Cell inner membrane</keyword>
<dbReference type="Pfam" id="PF07963">
    <property type="entry name" value="N_methyl"/>
    <property type="match status" value="1"/>
</dbReference>
<dbReference type="Proteomes" id="UP000481327">
    <property type="component" value="Unassembled WGS sequence"/>
</dbReference>
<proteinExistence type="inferred from homology"/>
<evidence type="ECO:0000256" key="6">
    <source>
        <dbReference type="ARBA" id="ARBA00022519"/>
    </source>
</evidence>
<accession>A0A7C9GPC0</accession>
<dbReference type="InterPro" id="IPR045584">
    <property type="entry name" value="Pilin-like"/>
</dbReference>
<evidence type="ECO:0000313" key="11">
    <source>
        <dbReference type="EMBL" id="MQT16590.1"/>
    </source>
</evidence>
<keyword evidence="8 10" id="KW-1133">Transmembrane helix</keyword>
<dbReference type="GO" id="GO:0015627">
    <property type="term" value="C:type II protein secretion system complex"/>
    <property type="evidence" value="ECO:0007669"/>
    <property type="project" value="InterPro"/>
</dbReference>
<dbReference type="PROSITE" id="PS00409">
    <property type="entry name" value="PROKAR_NTER_METHYL"/>
    <property type="match status" value="1"/>
</dbReference>
<comment type="subcellular location">
    <subcellularLocation>
        <location evidence="1">Cell inner membrane</location>
        <topology evidence="1">Single-pass membrane protein</topology>
    </subcellularLocation>
</comment>
<dbReference type="RefSeq" id="WP_152576973.1">
    <property type="nucleotide sequence ID" value="NZ_JAATJI010000001.1"/>
</dbReference>
<dbReference type="PANTHER" id="PTHR39583:SF2">
    <property type="entry name" value="TYPE II SECRETION SYSTEM PROTEIN J"/>
    <property type="match status" value="1"/>
</dbReference>
<dbReference type="OrthoDB" id="9794345at2"/>
<dbReference type="SUPFAM" id="SSF54523">
    <property type="entry name" value="Pili subunits"/>
    <property type="match status" value="1"/>
</dbReference>
<dbReference type="InterPro" id="IPR010055">
    <property type="entry name" value="T2SS_protein-GspJ"/>
</dbReference>